<reference evidence="3" key="2">
    <citation type="journal article" date="2024" name="Nature">
        <title>Anoxygenic phototroph of the Chloroflexota uses a type I reaction centre.</title>
        <authorList>
            <person name="Tsuji J.M."/>
            <person name="Shaw N.A."/>
            <person name="Nagashima S."/>
            <person name="Venkiteswaran J.J."/>
            <person name="Schiff S.L."/>
            <person name="Watanabe T."/>
            <person name="Fukui M."/>
            <person name="Hanada S."/>
            <person name="Tank M."/>
            <person name="Neufeld J.D."/>
        </authorList>
    </citation>
    <scope>NUCLEOTIDE SEQUENCE</scope>
    <source>
        <strain evidence="3">L227-S17</strain>
    </source>
</reference>
<accession>A0A8T7LXB5</accession>
<dbReference type="RefSeq" id="WP_341467873.1">
    <property type="nucleotide sequence ID" value="NZ_CP128399.1"/>
</dbReference>
<evidence type="ECO:0000313" key="2">
    <source>
        <dbReference type="EMBL" id="NWJ46618.1"/>
    </source>
</evidence>
<organism evidence="2 4">
    <name type="scientific">Candidatus Chlorohelix allophototropha</name>
    <dbReference type="NCBI Taxonomy" id="3003348"/>
    <lineage>
        <taxon>Bacteria</taxon>
        <taxon>Bacillati</taxon>
        <taxon>Chloroflexota</taxon>
        <taxon>Chloroflexia</taxon>
        <taxon>Candidatus Chloroheliales</taxon>
        <taxon>Candidatus Chloroheliaceae</taxon>
        <taxon>Candidatus Chlorohelix</taxon>
    </lineage>
</organism>
<proteinExistence type="predicted"/>
<name>A0A8T7LXB5_9CHLR</name>
<dbReference type="EMBL" id="CP128399">
    <property type="protein sequence ID" value="WJW65987.1"/>
    <property type="molecule type" value="Genomic_DNA"/>
</dbReference>
<keyword evidence="5" id="KW-1185">Reference proteome</keyword>
<reference evidence="2 4" key="1">
    <citation type="submission" date="2020-06" db="EMBL/GenBank/DDBJ databases">
        <title>Anoxygenic phototrophic Chloroflexota member uses a Type I reaction center.</title>
        <authorList>
            <person name="Tsuji J.M."/>
            <person name="Shaw N.A."/>
            <person name="Nagashima S."/>
            <person name="Venkiteswaran J."/>
            <person name="Schiff S.L."/>
            <person name="Hanada S."/>
            <person name="Tank M."/>
            <person name="Neufeld J.D."/>
        </authorList>
    </citation>
    <scope>NUCLEOTIDE SEQUENCE [LARGE SCALE GENOMIC DNA]</scope>
    <source>
        <strain evidence="2">L227-S17</strain>
    </source>
</reference>
<dbReference type="AlphaFoldDB" id="A0A8T7LXB5"/>
<evidence type="ECO:0000313" key="5">
    <source>
        <dbReference type="Proteomes" id="UP001431572"/>
    </source>
</evidence>
<sequence>MEKSKNNEINNQIDDLINYDGEPLKGDSSGSKDSFRYRGTMEETVTPIAPFVVSDDDSEDEHFSFRDYTAG</sequence>
<evidence type="ECO:0000313" key="4">
    <source>
        <dbReference type="Proteomes" id="UP000521676"/>
    </source>
</evidence>
<evidence type="ECO:0000313" key="3">
    <source>
        <dbReference type="EMBL" id="WJW65987.1"/>
    </source>
</evidence>
<dbReference type="Proteomes" id="UP000521676">
    <property type="component" value="Unassembled WGS sequence"/>
</dbReference>
<dbReference type="EMBL" id="JACATZ010000001">
    <property type="protein sequence ID" value="NWJ46618.1"/>
    <property type="molecule type" value="Genomic_DNA"/>
</dbReference>
<evidence type="ECO:0000256" key="1">
    <source>
        <dbReference type="SAM" id="MobiDB-lite"/>
    </source>
</evidence>
<protein>
    <submittedName>
        <fullName evidence="2">Uncharacterized protein</fullName>
    </submittedName>
</protein>
<gene>
    <name evidence="2" type="ORF">HXX08_12120</name>
    <name evidence="3" type="ORF">OZ401_001768</name>
</gene>
<dbReference type="Proteomes" id="UP001431572">
    <property type="component" value="Chromosome 1"/>
</dbReference>
<feature type="region of interest" description="Disordered" evidence="1">
    <location>
        <begin position="1"/>
        <end position="35"/>
    </location>
</feature>